<protein>
    <recommendedName>
        <fullName evidence="3">Sporulation initiation factor Spo0A C-terminal domain-containing protein</fullName>
    </recommendedName>
</protein>
<proteinExistence type="predicted"/>
<dbReference type="RefSeq" id="WP_021920215.1">
    <property type="nucleotide sequence ID" value="NZ_CAKXKJ010000008.1"/>
</dbReference>
<accession>A0A3E2B218</accession>
<dbReference type="Proteomes" id="UP000260649">
    <property type="component" value="Unassembled WGS sequence"/>
</dbReference>
<gene>
    <name evidence="1" type="ORF">DV520_09225</name>
</gene>
<evidence type="ECO:0008006" key="3">
    <source>
        <dbReference type="Google" id="ProtNLM"/>
    </source>
</evidence>
<comment type="caution">
    <text evidence="1">The sequence shown here is derived from an EMBL/GenBank/DDBJ whole genome shotgun (WGS) entry which is preliminary data.</text>
</comment>
<keyword evidence="2" id="KW-1185">Reference proteome</keyword>
<dbReference type="EMBL" id="QQRQ01000017">
    <property type="protein sequence ID" value="RFT06070.1"/>
    <property type="molecule type" value="Genomic_DNA"/>
</dbReference>
<evidence type="ECO:0000313" key="1">
    <source>
        <dbReference type="EMBL" id="RFT06070.1"/>
    </source>
</evidence>
<organism evidence="1 2">
    <name type="scientific">Evtepia gabavorous</name>
    <dbReference type="NCBI Taxonomy" id="2211183"/>
    <lineage>
        <taxon>Bacteria</taxon>
        <taxon>Bacillati</taxon>
        <taxon>Bacillota</taxon>
        <taxon>Clostridia</taxon>
        <taxon>Eubacteriales</taxon>
        <taxon>Evtepia</taxon>
    </lineage>
</organism>
<dbReference type="AlphaFoldDB" id="A0A3E2B218"/>
<dbReference type="GeneID" id="97995911"/>
<dbReference type="OrthoDB" id="2087590at2"/>
<evidence type="ECO:0000313" key="2">
    <source>
        <dbReference type="Proteomes" id="UP000260649"/>
    </source>
</evidence>
<name>A0A3E2B218_9FIRM</name>
<sequence length="150" mass="17223">MTKTESTIRFLFGASRKDIRPLVHAVDITIKLMFSQGIPMDDIRVTHAVYPQVAKRLKTRSGASPSAKTTARRIQRLANACWDALVERNLVKEFLGTSLRDLQAPRDLLFYLAAFSHLGIPFFEAVKRYPELLFWPGQWWDDKAETHPHT</sequence>
<reference evidence="1 2" key="1">
    <citation type="submission" date="2018-07" db="EMBL/GenBank/DDBJ databases">
        <title>GABA Modulating Bacteria of the Human Gut Microbiota.</title>
        <authorList>
            <person name="Strandwitz P."/>
            <person name="Kim K.H."/>
            <person name="Terekhova D."/>
            <person name="Liu J.K."/>
            <person name="Sharma A."/>
            <person name="Levering J."/>
            <person name="Mcdonald D."/>
            <person name="Dietrich D."/>
            <person name="Ramadhar T.R."/>
            <person name="Lekbua A."/>
            <person name="Mroue N."/>
            <person name="Liston C."/>
            <person name="Stewart E.J."/>
            <person name="Dubin M.J."/>
            <person name="Zengler K."/>
            <person name="Knight R."/>
            <person name="Gilbert J.A."/>
            <person name="Clardy J."/>
            <person name="Lewis K."/>
        </authorList>
    </citation>
    <scope>NUCLEOTIDE SEQUENCE [LARGE SCALE GENOMIC DNA]</scope>
    <source>
        <strain evidence="1 2">KLE1738</strain>
    </source>
</reference>